<protein>
    <recommendedName>
        <fullName evidence="5">Chromosome segregation protein SMC</fullName>
    </recommendedName>
</protein>
<dbReference type="RefSeq" id="WP_320182802.1">
    <property type="nucleotide sequence ID" value="NZ_CP138332.1"/>
</dbReference>
<reference evidence="4" key="1">
    <citation type="journal article" date="2019" name="Int. J. Syst. Evol. Microbiol.">
        <title>The Global Catalogue of Microorganisms (GCM) 10K type strain sequencing project: providing services to taxonomists for standard genome sequencing and annotation.</title>
        <authorList>
            <consortium name="The Broad Institute Genomics Platform"/>
            <consortium name="The Broad Institute Genome Sequencing Center for Infectious Disease"/>
            <person name="Wu L."/>
            <person name="Ma J."/>
        </authorList>
    </citation>
    <scope>NUCLEOTIDE SEQUENCE [LARGE SCALE GENOMIC DNA]</scope>
    <source>
        <strain evidence="4">KCTC 22814</strain>
    </source>
</reference>
<feature type="coiled-coil region" evidence="1">
    <location>
        <begin position="66"/>
        <end position="172"/>
    </location>
</feature>
<keyword evidence="2" id="KW-0812">Transmembrane</keyword>
<gene>
    <name evidence="3" type="ORF">ACFS7Y_06965</name>
</gene>
<organism evidence="3 4">
    <name type="scientific">Sphingobacterium bambusae</name>
    <dbReference type="NCBI Taxonomy" id="662858"/>
    <lineage>
        <taxon>Bacteria</taxon>
        <taxon>Pseudomonadati</taxon>
        <taxon>Bacteroidota</taxon>
        <taxon>Sphingobacteriia</taxon>
        <taxon>Sphingobacteriales</taxon>
        <taxon>Sphingobacteriaceae</taxon>
        <taxon>Sphingobacterium</taxon>
    </lineage>
</organism>
<proteinExistence type="predicted"/>
<evidence type="ECO:0000313" key="4">
    <source>
        <dbReference type="Proteomes" id="UP001597525"/>
    </source>
</evidence>
<dbReference type="EMBL" id="JBHUPB010000004">
    <property type="protein sequence ID" value="MFD2967119.1"/>
    <property type="molecule type" value="Genomic_DNA"/>
</dbReference>
<feature type="transmembrane region" description="Helical" evidence="2">
    <location>
        <begin position="31"/>
        <end position="50"/>
    </location>
</feature>
<dbReference type="Proteomes" id="UP001597525">
    <property type="component" value="Unassembled WGS sequence"/>
</dbReference>
<keyword evidence="2" id="KW-1133">Transmembrane helix</keyword>
<evidence type="ECO:0000256" key="2">
    <source>
        <dbReference type="SAM" id="Phobius"/>
    </source>
</evidence>
<evidence type="ECO:0000313" key="3">
    <source>
        <dbReference type="EMBL" id="MFD2967119.1"/>
    </source>
</evidence>
<evidence type="ECO:0008006" key="5">
    <source>
        <dbReference type="Google" id="ProtNLM"/>
    </source>
</evidence>
<keyword evidence="1" id="KW-0175">Coiled coil</keyword>
<evidence type="ECO:0000256" key="1">
    <source>
        <dbReference type="SAM" id="Coils"/>
    </source>
</evidence>
<comment type="caution">
    <text evidence="3">The sequence shown here is derived from an EMBL/GenBank/DDBJ whole genome shotgun (WGS) entry which is preliminary data.</text>
</comment>
<name>A0ABW6BF52_9SPHI</name>
<keyword evidence="2" id="KW-0472">Membrane</keyword>
<accession>A0ABW6BF52</accession>
<keyword evidence="4" id="KW-1185">Reference proteome</keyword>
<sequence>MHKNADIEKVGTVSSEKKFHEEPIKKGNSKIYFFIIAIAALFATNVYFYVKFKSSGEKLYTMAIQKQDLQIEIDRIEAELDNLITLKSAEALDPNLEESEARARKAIAELRVKLEEQTITEEDISQAKQEVTRLKGDVSDLRVSLNELKVRNELLQRENQDLSDKVVATDKKINVLSKENTQLRDKVTVASGLKVSNVHVNGVSISKKGSVEIESRARRVDQLQILFSVADNALAKGGNKEIFVRVVDPAGNLFGDANNFFYVHGEKLQYTFKDVINFTNNGEEYQFMWSLDKFKKGAYTVLLYNDNAIMGRAGIVLK</sequence>